<dbReference type="SUPFAM" id="SSF55874">
    <property type="entry name" value="ATPase domain of HSP90 chaperone/DNA topoisomerase II/histidine kinase"/>
    <property type="match status" value="1"/>
</dbReference>
<keyword evidence="8" id="KW-0902">Two-component regulatory system</keyword>
<dbReference type="InterPro" id="IPR036641">
    <property type="entry name" value="HPT_dom_sf"/>
</dbReference>
<dbReference type="PROSITE" id="PS50110">
    <property type="entry name" value="RESPONSE_REGULATORY"/>
    <property type="match status" value="1"/>
</dbReference>
<feature type="modified residue" description="Phosphohistidine" evidence="11">
    <location>
        <position position="851"/>
    </location>
</feature>
<keyword evidence="19" id="KW-1185">Reference proteome</keyword>
<dbReference type="PANTHER" id="PTHR45339">
    <property type="entry name" value="HYBRID SIGNAL TRANSDUCTION HISTIDINE KINASE J"/>
    <property type="match status" value="1"/>
</dbReference>
<dbReference type="FunFam" id="1.10.287.130:FF:000002">
    <property type="entry name" value="Two-component osmosensing histidine kinase"/>
    <property type="match status" value="1"/>
</dbReference>
<evidence type="ECO:0000256" key="11">
    <source>
        <dbReference type="PROSITE-ProRule" id="PRU00110"/>
    </source>
</evidence>
<dbReference type="InterPro" id="IPR011006">
    <property type="entry name" value="CheY-like_superfamily"/>
</dbReference>
<reference evidence="18 19" key="1">
    <citation type="submission" date="2018-01" db="EMBL/GenBank/DDBJ databases">
        <title>Genome sequence of a Cantenovulum-like bacteria.</title>
        <authorList>
            <person name="Tan W.R."/>
            <person name="Lau N.-S."/>
            <person name="Go F."/>
            <person name="Amirul A.-A.A."/>
        </authorList>
    </citation>
    <scope>NUCLEOTIDE SEQUENCE [LARGE SCALE GENOMIC DNA]</scope>
    <source>
        <strain evidence="18 19">CCB-QB4</strain>
    </source>
</reference>
<evidence type="ECO:0000259" key="16">
    <source>
        <dbReference type="PROSITE" id="PS50110"/>
    </source>
</evidence>
<dbReference type="OrthoDB" id="9810730at2"/>
<feature type="domain" description="Histidine kinase" evidence="15">
    <location>
        <begin position="273"/>
        <end position="490"/>
    </location>
</feature>
<dbReference type="PROSITE" id="PS50109">
    <property type="entry name" value="HIS_KIN"/>
    <property type="match status" value="1"/>
</dbReference>
<dbReference type="Pfam" id="PF01627">
    <property type="entry name" value="Hpt"/>
    <property type="match status" value="1"/>
</dbReference>
<dbReference type="Pfam" id="PF02518">
    <property type="entry name" value="HATPase_c"/>
    <property type="match status" value="1"/>
</dbReference>
<dbReference type="Gene3D" id="1.10.287.130">
    <property type="match status" value="1"/>
</dbReference>
<dbReference type="Gene3D" id="1.20.120.160">
    <property type="entry name" value="HPT domain"/>
    <property type="match status" value="1"/>
</dbReference>
<dbReference type="AlphaFoldDB" id="A0A2S0VX94"/>
<keyword evidence="4" id="KW-0808">Transferase</keyword>
<keyword evidence="7" id="KW-0067">ATP-binding</keyword>
<evidence type="ECO:0000256" key="9">
    <source>
        <dbReference type="ARBA" id="ARBA00064003"/>
    </source>
</evidence>
<dbReference type="SUPFAM" id="SSF47226">
    <property type="entry name" value="Histidine-containing phosphotransfer domain, HPT domain"/>
    <property type="match status" value="1"/>
</dbReference>
<dbReference type="Gene3D" id="3.30.565.10">
    <property type="entry name" value="Histidine kinase-like ATPase, C-terminal domain"/>
    <property type="match status" value="1"/>
</dbReference>
<evidence type="ECO:0000256" key="12">
    <source>
        <dbReference type="PROSITE-ProRule" id="PRU00169"/>
    </source>
</evidence>
<dbReference type="InterPro" id="IPR036097">
    <property type="entry name" value="HisK_dim/P_sf"/>
</dbReference>
<dbReference type="EMBL" id="CP026604">
    <property type="protein sequence ID" value="AWB68831.1"/>
    <property type="molecule type" value="Genomic_DNA"/>
</dbReference>
<protein>
    <recommendedName>
        <fullName evidence="10">Sensory/regulatory protein RpfC</fullName>
        <ecNumber evidence="2">2.7.13.3</ecNumber>
    </recommendedName>
</protein>
<evidence type="ECO:0000256" key="4">
    <source>
        <dbReference type="ARBA" id="ARBA00022679"/>
    </source>
</evidence>
<dbReference type="GO" id="GO:0005524">
    <property type="term" value="F:ATP binding"/>
    <property type="evidence" value="ECO:0007669"/>
    <property type="project" value="UniProtKB-KW"/>
</dbReference>
<dbReference type="CDD" id="cd17546">
    <property type="entry name" value="REC_hyHK_CKI1_RcsC-like"/>
    <property type="match status" value="1"/>
</dbReference>
<evidence type="ECO:0000256" key="6">
    <source>
        <dbReference type="ARBA" id="ARBA00022777"/>
    </source>
</evidence>
<comment type="catalytic activity">
    <reaction evidence="1">
        <text>ATP + protein L-histidine = ADP + protein N-phospho-L-histidine.</text>
        <dbReference type="EC" id="2.7.13.3"/>
    </reaction>
</comment>
<dbReference type="GO" id="GO:0000155">
    <property type="term" value="F:phosphorelay sensor kinase activity"/>
    <property type="evidence" value="ECO:0007669"/>
    <property type="project" value="InterPro"/>
</dbReference>
<dbReference type="Gene3D" id="3.40.50.2300">
    <property type="match status" value="1"/>
</dbReference>
<organism evidence="18 19">
    <name type="scientific">Saccharobesus litoralis</name>
    <dbReference type="NCBI Taxonomy" id="2172099"/>
    <lineage>
        <taxon>Bacteria</taxon>
        <taxon>Pseudomonadati</taxon>
        <taxon>Pseudomonadota</taxon>
        <taxon>Gammaproteobacteria</taxon>
        <taxon>Alteromonadales</taxon>
        <taxon>Alteromonadaceae</taxon>
        <taxon>Saccharobesus</taxon>
    </lineage>
</organism>
<dbReference type="InterPro" id="IPR036890">
    <property type="entry name" value="HATPase_C_sf"/>
</dbReference>
<evidence type="ECO:0000256" key="7">
    <source>
        <dbReference type="ARBA" id="ARBA00022840"/>
    </source>
</evidence>
<dbReference type="SMART" id="SM00388">
    <property type="entry name" value="HisKA"/>
    <property type="match status" value="1"/>
</dbReference>
<dbReference type="CDD" id="cd16922">
    <property type="entry name" value="HATPase_EvgS-ArcB-TorS-like"/>
    <property type="match status" value="1"/>
</dbReference>
<dbReference type="KEGG" id="cate:C2869_21580"/>
<dbReference type="Proteomes" id="UP000244441">
    <property type="component" value="Chromosome"/>
</dbReference>
<gene>
    <name evidence="18" type="ORF">C2869_21580</name>
</gene>
<evidence type="ECO:0000313" key="19">
    <source>
        <dbReference type="Proteomes" id="UP000244441"/>
    </source>
</evidence>
<feature type="transmembrane region" description="Helical" evidence="14">
    <location>
        <begin position="175"/>
        <end position="198"/>
    </location>
</feature>
<name>A0A2S0VX94_9ALTE</name>
<evidence type="ECO:0000256" key="2">
    <source>
        <dbReference type="ARBA" id="ARBA00012438"/>
    </source>
</evidence>
<evidence type="ECO:0000256" key="1">
    <source>
        <dbReference type="ARBA" id="ARBA00000085"/>
    </source>
</evidence>
<evidence type="ECO:0000259" key="15">
    <source>
        <dbReference type="PROSITE" id="PS50109"/>
    </source>
</evidence>
<keyword evidence="14" id="KW-1133">Transmembrane helix</keyword>
<evidence type="ECO:0000256" key="3">
    <source>
        <dbReference type="ARBA" id="ARBA00022553"/>
    </source>
</evidence>
<evidence type="ECO:0000313" key="18">
    <source>
        <dbReference type="EMBL" id="AWB68831.1"/>
    </source>
</evidence>
<dbReference type="RefSeq" id="WP_108604884.1">
    <property type="nucleotide sequence ID" value="NZ_CP026604.1"/>
</dbReference>
<dbReference type="InterPro" id="IPR003661">
    <property type="entry name" value="HisK_dim/P_dom"/>
</dbReference>
<dbReference type="SUPFAM" id="SSF52172">
    <property type="entry name" value="CheY-like"/>
    <property type="match status" value="1"/>
</dbReference>
<feature type="domain" description="Response regulatory" evidence="16">
    <location>
        <begin position="630"/>
        <end position="744"/>
    </location>
</feature>
<keyword evidence="3 12" id="KW-0597">Phosphoprotein</keyword>
<dbReference type="CDD" id="cd00082">
    <property type="entry name" value="HisKA"/>
    <property type="match status" value="1"/>
</dbReference>
<feature type="transmembrane region" description="Helical" evidence="14">
    <location>
        <begin position="6"/>
        <end position="27"/>
    </location>
</feature>
<feature type="compositionally biased region" description="Polar residues" evidence="13">
    <location>
        <begin position="762"/>
        <end position="788"/>
    </location>
</feature>
<dbReference type="FunFam" id="3.30.565.10:FF:000010">
    <property type="entry name" value="Sensor histidine kinase RcsC"/>
    <property type="match status" value="1"/>
</dbReference>
<evidence type="ECO:0000259" key="17">
    <source>
        <dbReference type="PROSITE" id="PS50894"/>
    </source>
</evidence>
<dbReference type="SMART" id="SM00448">
    <property type="entry name" value="REC"/>
    <property type="match status" value="1"/>
</dbReference>
<dbReference type="SUPFAM" id="SSF47384">
    <property type="entry name" value="Homodimeric domain of signal transducing histidine kinase"/>
    <property type="match status" value="1"/>
</dbReference>
<evidence type="ECO:0000256" key="14">
    <source>
        <dbReference type="SAM" id="Phobius"/>
    </source>
</evidence>
<dbReference type="PROSITE" id="PS50894">
    <property type="entry name" value="HPT"/>
    <property type="match status" value="1"/>
</dbReference>
<dbReference type="InterPro" id="IPR005467">
    <property type="entry name" value="His_kinase_dom"/>
</dbReference>
<feature type="region of interest" description="Disordered" evidence="13">
    <location>
        <begin position="754"/>
        <end position="788"/>
    </location>
</feature>
<dbReference type="PRINTS" id="PR00344">
    <property type="entry name" value="BCTRLSENSOR"/>
</dbReference>
<evidence type="ECO:0000256" key="5">
    <source>
        <dbReference type="ARBA" id="ARBA00022741"/>
    </source>
</evidence>
<dbReference type="Pfam" id="PF00512">
    <property type="entry name" value="HisKA"/>
    <property type="match status" value="1"/>
</dbReference>
<feature type="domain" description="HPt" evidence="17">
    <location>
        <begin position="808"/>
        <end position="911"/>
    </location>
</feature>
<comment type="subunit">
    <text evidence="9">At low DSF concentrations, interacts with RpfF.</text>
</comment>
<dbReference type="InterPro" id="IPR004358">
    <property type="entry name" value="Sig_transdc_His_kin-like_C"/>
</dbReference>
<keyword evidence="14" id="KW-0472">Membrane</keyword>
<evidence type="ECO:0000256" key="8">
    <source>
        <dbReference type="ARBA" id="ARBA00023012"/>
    </source>
</evidence>
<evidence type="ECO:0000256" key="13">
    <source>
        <dbReference type="SAM" id="MobiDB-lite"/>
    </source>
</evidence>
<accession>A0A2S0VX94</accession>
<dbReference type="PANTHER" id="PTHR45339:SF3">
    <property type="entry name" value="HISTIDINE KINASE"/>
    <property type="match status" value="1"/>
</dbReference>
<dbReference type="InterPro" id="IPR008207">
    <property type="entry name" value="Sig_transdc_His_kin_Hpt_dom"/>
</dbReference>
<dbReference type="GO" id="GO:0005886">
    <property type="term" value="C:plasma membrane"/>
    <property type="evidence" value="ECO:0007669"/>
    <property type="project" value="UniProtKB-SubCell"/>
</dbReference>
<sequence>MPLNRLSIKLVLPICIILLMFAVAMGFSSYRATQSQVELYLEQRQQNIFDTANFALDSNQSLAQQHKVLNLLAAARDVKYIFLIEPETQLITVANVYQLIGKPVTQIDNMPLLEKRPSFQSLQLNPHQSQLADNYQHYSWHALPLLNAKGNAYQTYLLAIHLDAKQSASSVTQGLVDLSILFLASIVLVAIVSVLLLYQFVLTPLRILGESIQKNQTAATPQLLQEDFADDFNFLAKAYNKLLLTKNQQNAELIKSARAADRANAAKSQFLATMSHEIRTPINGIMGMLNLCLETQLNDKQQHFVKGALQSSESLLHIINDILDYSKVESGRLELEKIEFGLDDIIERLKIQVINQARQKSIDLYFAIPPEIAEMTYRGDPHRIGQVLLNLTSNAIKFTKQGSVTVRAVCSANGLLLSVQDTGIGLTPEQKENLFTPFTQADSSTTREYGGTGLGLAICKNIVEQMCGGIEIHSRYKLGSTFNVFLPLMPEKPITKPQGIATGRALLFEPNEQLKNALRDQLNYLDLDVVDTESPLVLNTLLSEKISYQLLFINLACIEQCREALLNYQQQQNSRLIFIHNQATTQLSEQEWPEEHSLLDLPCSLSQVKQLLHQTTETHTQAKVSFANKNILLVEDNAINAEIAKQILLNMGFSVDWAENGLVACQKINSQHDLVLMDIQMPIMDGLEATAEIRKKGYSALPILAMTANAMQGDRQKCIDAGMDDYLTKPIDMAKLRMMLQQWLKVEQINEQATKHTRSTLDKTPTQNSLTHTASTQTHSAQVNPPQANSTQSLIFDCATALERLSGNSDLLKLLVQKFSEEFSKAGTTLADLLHNSNNADNLKQAQILNHTLKGTAANLGFDRLSEACKKIDMKFKQEQAVATEDLEQFNTALALSMQHAQQYIAQTEQA</sequence>
<keyword evidence="14" id="KW-0812">Transmembrane</keyword>
<dbReference type="EC" id="2.7.13.3" evidence="2"/>
<proteinExistence type="predicted"/>
<keyword evidence="6" id="KW-0418">Kinase</keyword>
<dbReference type="InterPro" id="IPR001789">
    <property type="entry name" value="Sig_transdc_resp-reg_receiver"/>
</dbReference>
<dbReference type="SMART" id="SM00387">
    <property type="entry name" value="HATPase_c"/>
    <property type="match status" value="1"/>
</dbReference>
<dbReference type="Pfam" id="PF00072">
    <property type="entry name" value="Response_reg"/>
    <property type="match status" value="1"/>
</dbReference>
<dbReference type="InterPro" id="IPR003594">
    <property type="entry name" value="HATPase_dom"/>
</dbReference>
<evidence type="ECO:0000256" key="10">
    <source>
        <dbReference type="ARBA" id="ARBA00068150"/>
    </source>
</evidence>
<feature type="modified residue" description="4-aspartylphosphate" evidence="12">
    <location>
        <position position="678"/>
    </location>
</feature>
<keyword evidence="5" id="KW-0547">Nucleotide-binding</keyword>